<dbReference type="InterPro" id="IPR004087">
    <property type="entry name" value="KH_dom"/>
</dbReference>
<evidence type="ECO:0000259" key="4">
    <source>
        <dbReference type="SMART" id="SM00322"/>
    </source>
</evidence>
<evidence type="ECO:0000256" key="2">
    <source>
        <dbReference type="PROSITE-ProRule" id="PRU00117"/>
    </source>
</evidence>
<dbReference type="Gene3D" id="3.30.1370.10">
    <property type="entry name" value="K Homology domain, type 1"/>
    <property type="match status" value="3"/>
</dbReference>
<proteinExistence type="predicted"/>
<feature type="domain" description="K Homology" evidence="4">
    <location>
        <begin position="104"/>
        <end position="179"/>
    </location>
</feature>
<reference evidence="5" key="1">
    <citation type="submission" date="2021-01" db="EMBL/GenBank/DDBJ databases">
        <title>Adiantum capillus-veneris genome.</title>
        <authorList>
            <person name="Fang Y."/>
            <person name="Liao Q."/>
        </authorList>
    </citation>
    <scope>NUCLEOTIDE SEQUENCE</scope>
    <source>
        <strain evidence="5">H3</strain>
        <tissue evidence="5">Leaf</tissue>
    </source>
</reference>
<dbReference type="Pfam" id="PF00013">
    <property type="entry name" value="KH_1"/>
    <property type="match status" value="3"/>
</dbReference>
<evidence type="ECO:0000313" key="5">
    <source>
        <dbReference type="EMBL" id="KAI5074099.1"/>
    </source>
</evidence>
<dbReference type="AlphaFoldDB" id="A0A9D4UUK1"/>
<dbReference type="CDD" id="cd22460">
    <property type="entry name" value="KH-I_PEPPER_rpt2_like"/>
    <property type="match status" value="2"/>
</dbReference>
<name>A0A9D4UUK1_ADICA</name>
<keyword evidence="6" id="KW-1185">Reference proteome</keyword>
<keyword evidence="1" id="KW-0677">Repeat</keyword>
<evidence type="ECO:0000313" key="6">
    <source>
        <dbReference type="Proteomes" id="UP000886520"/>
    </source>
</evidence>
<evidence type="ECO:0000256" key="3">
    <source>
        <dbReference type="SAM" id="MobiDB-lite"/>
    </source>
</evidence>
<dbReference type="InterPro" id="IPR004088">
    <property type="entry name" value="KH_dom_type_1"/>
</dbReference>
<feature type="compositionally biased region" description="Basic and acidic residues" evidence="3">
    <location>
        <begin position="16"/>
        <end position="35"/>
    </location>
</feature>
<keyword evidence="2" id="KW-0694">RNA-binding</keyword>
<dbReference type="SMART" id="SM00322">
    <property type="entry name" value="KH"/>
    <property type="match status" value="3"/>
</dbReference>
<dbReference type="EMBL" id="JABFUD020000010">
    <property type="protein sequence ID" value="KAI5074099.1"/>
    <property type="molecule type" value="Genomic_DNA"/>
</dbReference>
<dbReference type="InterPro" id="IPR036612">
    <property type="entry name" value="KH_dom_type_1_sf"/>
</dbReference>
<dbReference type="PROSITE" id="PS50084">
    <property type="entry name" value="KH_TYPE_1"/>
    <property type="match status" value="3"/>
</dbReference>
<dbReference type="OrthoDB" id="442947at2759"/>
<sequence length="509" mass="54023">MDGGGQFTSSGKRSYLSHEDDIAEHSGRQVKRKDTSSIPASIETEYRILCPSDKIGSLIVSKDSRHEENAEIHSLCPAQEALFRVHARIVEIGAVDDDEDEPPRPVIARLLVPNVQIGCVLGKGGKIIEQMRREIGAQIRVLPKEQIPAWVSSSDEMVQLSGDPALVKKALKAVSSRLYENPPRDRISGGSAEGFYMPPGPTPVVAGSGLYPSGSYVHQGGPFLTPAHMGGNVVGLGSFYGASGYGTAWSASLPSSYAVSGGHVGGTEDAVEEDLVLRVLCPNDKVGSLIGKGGSVIRKMREDTGAHIRVGDPMPDVDERVVEITSTEFADSLSSPGVEAALQVHTRLVELLSDKESCIARLLVPASQIGCILGKGGSIITEIRKATRANIRIPSKEELPKCASENDELVQITGDEGVVLDALSQVLNRLRSNLLRGGVPGQSGTNFSMPGFAYLGGPVPMAFGVRYGKGAYGGFYPAANMGYQGMSYGGFGQEQGGSVARSTKEPRRH</sequence>
<dbReference type="GO" id="GO:0003723">
    <property type="term" value="F:RNA binding"/>
    <property type="evidence" value="ECO:0007669"/>
    <property type="project" value="UniProtKB-UniRule"/>
</dbReference>
<feature type="region of interest" description="Disordered" evidence="3">
    <location>
        <begin position="1"/>
        <end position="37"/>
    </location>
</feature>
<dbReference type="CDD" id="cd22459">
    <property type="entry name" value="KH-I_PEPPER_rpt1_like"/>
    <property type="match status" value="1"/>
</dbReference>
<feature type="domain" description="K Homology" evidence="4">
    <location>
        <begin position="356"/>
        <end position="431"/>
    </location>
</feature>
<organism evidence="5 6">
    <name type="scientific">Adiantum capillus-veneris</name>
    <name type="common">Maidenhair fern</name>
    <dbReference type="NCBI Taxonomy" id="13818"/>
    <lineage>
        <taxon>Eukaryota</taxon>
        <taxon>Viridiplantae</taxon>
        <taxon>Streptophyta</taxon>
        <taxon>Embryophyta</taxon>
        <taxon>Tracheophyta</taxon>
        <taxon>Polypodiopsida</taxon>
        <taxon>Polypodiidae</taxon>
        <taxon>Polypodiales</taxon>
        <taxon>Pteridineae</taxon>
        <taxon>Pteridaceae</taxon>
        <taxon>Vittarioideae</taxon>
        <taxon>Adiantum</taxon>
    </lineage>
</organism>
<dbReference type="PANTHER" id="PTHR10288">
    <property type="entry name" value="KH DOMAIN CONTAINING RNA BINDING PROTEIN"/>
    <property type="match status" value="1"/>
</dbReference>
<accession>A0A9D4UUK1</accession>
<evidence type="ECO:0000256" key="1">
    <source>
        <dbReference type="ARBA" id="ARBA00022737"/>
    </source>
</evidence>
<dbReference type="SUPFAM" id="SSF54791">
    <property type="entry name" value="Eukaryotic type KH-domain (KH-domain type I)"/>
    <property type="match status" value="3"/>
</dbReference>
<feature type="domain" description="K Homology" evidence="4">
    <location>
        <begin position="273"/>
        <end position="353"/>
    </location>
</feature>
<comment type="caution">
    <text evidence="5">The sequence shown here is derived from an EMBL/GenBank/DDBJ whole genome shotgun (WGS) entry which is preliminary data.</text>
</comment>
<dbReference type="Proteomes" id="UP000886520">
    <property type="component" value="Chromosome 10"/>
</dbReference>
<gene>
    <name evidence="5" type="ORF">GOP47_0010060</name>
</gene>
<protein>
    <recommendedName>
        <fullName evidence="4">K Homology domain-containing protein</fullName>
    </recommendedName>
</protein>